<dbReference type="PANTHER" id="PTHR23092:SF15">
    <property type="entry name" value="INACTIVE NON-CANONICAL POLY(A) RNA POLYMERASE PROTEIN TRF4-2-RELATED"/>
    <property type="match status" value="1"/>
</dbReference>
<dbReference type="RefSeq" id="XP_003845390.1">
    <property type="nucleotide sequence ID" value="XM_003845342.1"/>
</dbReference>
<dbReference type="InterPro" id="IPR054708">
    <property type="entry name" value="MTPAP-like_central"/>
</dbReference>
<dbReference type="InterPro" id="IPR043519">
    <property type="entry name" value="NT_sf"/>
</dbReference>
<dbReference type="VEuPathDB" id="FungiDB:LEMA_P006980.1"/>
<evidence type="ECO:0000313" key="4">
    <source>
        <dbReference type="Proteomes" id="UP000002668"/>
    </source>
</evidence>
<dbReference type="InterPro" id="IPR045862">
    <property type="entry name" value="Trf4-like"/>
</dbReference>
<dbReference type="AlphaFoldDB" id="E5AFC2"/>
<dbReference type="GO" id="GO:0005730">
    <property type="term" value="C:nucleolus"/>
    <property type="evidence" value="ECO:0007669"/>
    <property type="project" value="TreeGrafter"/>
</dbReference>
<dbReference type="OrthoDB" id="273917at2759"/>
<evidence type="ECO:0000259" key="2">
    <source>
        <dbReference type="Pfam" id="PF22600"/>
    </source>
</evidence>
<dbReference type="Gene3D" id="3.30.460.10">
    <property type="entry name" value="Beta Polymerase, domain 2"/>
    <property type="match status" value="1"/>
</dbReference>
<organism evidence="3 4">
    <name type="scientific">Leptosphaeria maculans (strain JN3 / isolate v23.1.3 / race Av1-4-5-6-7-8)</name>
    <name type="common">Blackleg fungus</name>
    <name type="synonym">Phoma lingam</name>
    <dbReference type="NCBI Taxonomy" id="985895"/>
    <lineage>
        <taxon>Eukaryota</taxon>
        <taxon>Fungi</taxon>
        <taxon>Dikarya</taxon>
        <taxon>Ascomycota</taxon>
        <taxon>Pezizomycotina</taxon>
        <taxon>Dothideomycetes</taxon>
        <taxon>Pleosporomycetidae</taxon>
        <taxon>Pleosporales</taxon>
        <taxon>Pleosporineae</taxon>
        <taxon>Leptosphaeriaceae</taxon>
        <taxon>Plenodomus</taxon>
        <taxon>Plenodomus lingam/Leptosphaeria maculans species complex</taxon>
    </lineage>
</organism>
<dbReference type="GeneID" id="13285866"/>
<dbReference type="CDD" id="cd05402">
    <property type="entry name" value="NT_PAP_TUTase"/>
    <property type="match status" value="1"/>
</dbReference>
<dbReference type="GO" id="GO:0003729">
    <property type="term" value="F:mRNA binding"/>
    <property type="evidence" value="ECO:0007669"/>
    <property type="project" value="TreeGrafter"/>
</dbReference>
<feature type="region of interest" description="Disordered" evidence="1">
    <location>
        <begin position="543"/>
        <end position="617"/>
    </location>
</feature>
<evidence type="ECO:0000256" key="1">
    <source>
        <dbReference type="SAM" id="MobiDB-lite"/>
    </source>
</evidence>
<dbReference type="Proteomes" id="UP000002668">
    <property type="component" value="Genome"/>
</dbReference>
<dbReference type="GO" id="GO:0043634">
    <property type="term" value="P:polyadenylation-dependent ncRNA catabolic process"/>
    <property type="evidence" value="ECO:0007669"/>
    <property type="project" value="TreeGrafter"/>
</dbReference>
<dbReference type="EMBL" id="FP929139">
    <property type="protein sequence ID" value="CBY01911.1"/>
    <property type="molecule type" value="Genomic_DNA"/>
</dbReference>
<dbReference type="Gene3D" id="1.10.1410.10">
    <property type="match status" value="1"/>
</dbReference>
<dbReference type="GO" id="GO:0031499">
    <property type="term" value="C:TRAMP complex"/>
    <property type="evidence" value="ECO:0007669"/>
    <property type="project" value="TreeGrafter"/>
</dbReference>
<keyword evidence="4" id="KW-1185">Reference proteome</keyword>
<dbReference type="Pfam" id="PF22600">
    <property type="entry name" value="MTPAP-like_central"/>
    <property type="match status" value="1"/>
</dbReference>
<feature type="compositionally biased region" description="Polar residues" evidence="1">
    <location>
        <begin position="568"/>
        <end position="590"/>
    </location>
</feature>
<gene>
    <name evidence="3" type="ORF">LEMA_P006980.1</name>
</gene>
<name>E5AFC2_LEPMJ</name>
<dbReference type="InParanoid" id="E5AFC2"/>
<proteinExistence type="predicted"/>
<accession>E5AFC2</accession>
<feature type="compositionally biased region" description="Basic and acidic residues" evidence="1">
    <location>
        <begin position="607"/>
        <end position="617"/>
    </location>
</feature>
<dbReference type="GO" id="GO:1990817">
    <property type="term" value="F:poly(A) RNA polymerase activity"/>
    <property type="evidence" value="ECO:0007669"/>
    <property type="project" value="InterPro"/>
</dbReference>
<dbReference type="HOGENOM" id="CLU_037031_0_0_1"/>
<dbReference type="SUPFAM" id="SSF81631">
    <property type="entry name" value="PAP/OAS1 substrate-binding domain"/>
    <property type="match status" value="1"/>
</dbReference>
<dbReference type="GO" id="GO:0031123">
    <property type="term" value="P:RNA 3'-end processing"/>
    <property type="evidence" value="ECO:0007669"/>
    <property type="project" value="TreeGrafter"/>
</dbReference>
<reference evidence="4" key="1">
    <citation type="journal article" date="2011" name="Nat. Commun.">
        <title>Effector diversification within compartments of the Leptosphaeria maculans genome affected by Repeat-Induced Point mutations.</title>
        <authorList>
            <person name="Rouxel T."/>
            <person name="Grandaubert J."/>
            <person name="Hane J.K."/>
            <person name="Hoede C."/>
            <person name="van de Wouw A.P."/>
            <person name="Couloux A."/>
            <person name="Dominguez V."/>
            <person name="Anthouard V."/>
            <person name="Bally P."/>
            <person name="Bourras S."/>
            <person name="Cozijnsen A.J."/>
            <person name="Ciuffetti L.M."/>
            <person name="Degrave A."/>
            <person name="Dilmaghani A."/>
            <person name="Duret L."/>
            <person name="Fudal I."/>
            <person name="Goodwin S.B."/>
            <person name="Gout L."/>
            <person name="Glaser N."/>
            <person name="Linglin J."/>
            <person name="Kema G.H.J."/>
            <person name="Lapalu N."/>
            <person name="Lawrence C.B."/>
            <person name="May K."/>
            <person name="Meyer M."/>
            <person name="Ollivier B."/>
            <person name="Poulain J."/>
            <person name="Schoch C.L."/>
            <person name="Simon A."/>
            <person name="Spatafora J.W."/>
            <person name="Stachowiak A."/>
            <person name="Turgeon B.G."/>
            <person name="Tyler B.M."/>
            <person name="Vincent D."/>
            <person name="Weissenbach J."/>
            <person name="Amselem J."/>
            <person name="Quesneville H."/>
            <person name="Oliver R.P."/>
            <person name="Wincker P."/>
            <person name="Balesdent M.-H."/>
            <person name="Howlett B.J."/>
        </authorList>
    </citation>
    <scope>NUCLEOTIDE SEQUENCE [LARGE SCALE GENOMIC DNA]</scope>
    <source>
        <strain evidence="4">JN3 / isolate v23.1.3 / race Av1-4-5-6-7-8</strain>
    </source>
</reference>
<dbReference type="OMA" id="RHARYPL"/>
<dbReference type="PANTHER" id="PTHR23092">
    <property type="entry name" value="POLY(A) RNA POLYMERASE"/>
    <property type="match status" value="1"/>
</dbReference>
<evidence type="ECO:0000313" key="3">
    <source>
        <dbReference type="EMBL" id="CBY01911.1"/>
    </source>
</evidence>
<sequence>MQSSRSRLTCRARNRFTPSIALWQHFIAPGPQQQRLYAAFSTTTTTTTAAADEATREEAAGDVANVVLHANAEATPATPSAKGEPRPRRGLVIRRPKTDKPTSQGAWQEYKRVASVIKNAKAEWQRREASRQRSFEALTLAKNASKALEDYEGIIVEPMVNPEPVKESSLPWCPSRAEREDMSAMDRLALEMERFCAYAKPTRLEQRARDHVIKEVRRHVLERMPDHTLEVFGSERTGLALATSDIDFRLIRPHQIPDPERAHLPPRPMQRSKALGGLQKLHSMLKDTSGTYLITIFRYARYPLISLQHRTSTLDIQIVLANDTTQSRDIIQRYLKEYPYLLTLFTVIKTIFEIRGLSDVFRGGFGSYSLFMMIVASIQHQPHARNDAAGALVNFLRFWRDFDTTKHGVSIEPAEIFDKQAVPVRTGKVQARLEGGEVNPLPIYMLCLRDPADPTNDLGRKGAAIKHVQATFRSLLQRLVHDIQMKTRPTLLGPLVGPVYMLNLRRREQLEALGKRLELEKMKELAAVAKAIREGRDVGDRKGVEGAVEVKEGRGTKEAGSQEAGSPEPTTQQPTSSEITTQQPTTHQDSPPNPQEVEEQQGGETAIQKDKDTPYPS</sequence>
<dbReference type="SUPFAM" id="SSF81301">
    <property type="entry name" value="Nucleotidyltransferase"/>
    <property type="match status" value="1"/>
</dbReference>
<feature type="compositionally biased region" description="Basic and acidic residues" evidence="1">
    <location>
        <begin position="543"/>
        <end position="557"/>
    </location>
</feature>
<feature type="domain" description="Poly(A) RNA polymerase mitochondrial-like central palm" evidence="2">
    <location>
        <begin position="191"/>
        <end position="323"/>
    </location>
</feature>
<dbReference type="eggNOG" id="KOG1906">
    <property type="taxonomic scope" value="Eukaryota"/>
</dbReference>
<dbReference type="GO" id="GO:0010605">
    <property type="term" value="P:negative regulation of macromolecule metabolic process"/>
    <property type="evidence" value="ECO:0007669"/>
    <property type="project" value="UniProtKB-ARBA"/>
</dbReference>
<dbReference type="STRING" id="985895.E5AFC2"/>
<protein>
    <recommendedName>
        <fullName evidence="2">Poly(A) RNA polymerase mitochondrial-like central palm domain-containing protein</fullName>
    </recommendedName>
</protein>
<dbReference type="FunCoup" id="E5AFC2">
    <property type="interactions" value="548"/>
</dbReference>